<accession>A0ABT4UMB2</accession>
<proteinExistence type="predicted"/>
<keyword evidence="2" id="KW-1185">Reference proteome</keyword>
<dbReference type="RefSeq" id="WP_407032315.1">
    <property type="nucleotide sequence ID" value="NZ_JAQGEF010000020.1"/>
</dbReference>
<dbReference type="PANTHER" id="PTHR33361">
    <property type="entry name" value="GLR0591 PROTEIN"/>
    <property type="match status" value="1"/>
</dbReference>
<gene>
    <name evidence="1" type="ORF">O3P16_14320</name>
</gene>
<name>A0ABT4UMB2_9BACT</name>
<comment type="caution">
    <text evidence="1">The sequence shown here is derived from an EMBL/GenBank/DDBJ whole genome shotgun (WGS) entry which is preliminary data.</text>
</comment>
<evidence type="ECO:0000313" key="2">
    <source>
        <dbReference type="Proteomes" id="UP001210231"/>
    </source>
</evidence>
<reference evidence="1 2" key="1">
    <citation type="submission" date="2022-12" db="EMBL/GenBank/DDBJ databases">
        <title>Chitinophagaceae gen. sp. nov., a new member of the family Chitinophagaceae, isolated from soil in a chemical factory.</title>
        <authorList>
            <person name="Ke Z."/>
        </authorList>
    </citation>
    <scope>NUCLEOTIDE SEQUENCE [LARGE SCALE GENOMIC DNA]</scope>
    <source>
        <strain evidence="1 2">LY-5</strain>
    </source>
</reference>
<dbReference type="EMBL" id="JAQGEF010000020">
    <property type="protein sequence ID" value="MDA3615986.1"/>
    <property type="molecule type" value="Genomic_DNA"/>
</dbReference>
<sequence length="590" mass="67637">MRKLILAMALTTGMFSCKNKTQPAEMGDFNQFVENYYDGLMRLDPLTGTYNGDNRFNDQLALDPSVSFFKEKYAFYRAIKDSLMHYDYAKLSENDQLSFDIIKQDVDQTLEFEKIPMQYFPINQFYSLPLTIGQFASGQSVQPFKNYQDFINWEKRLEKYIVWIDTAIVNMDEGLKNGYSIPKAVVPKVINQINDLVVKDYEKSLFYAPVLTITDSMMNVSEANSVKAKYKDLIVNKLNPAHEKLSAYLRNTYLPKARTTDGLSGLPDGKSFYELLVRVSTTTDKTPDEIYNIGLKEVARIKAEMIKTMESTGYKGTLPEFFEYMKNDPQFFPYKTPEEVLKAFYVIYDTIKPYVKNIFETEPKTPFEIKQTEAFRAASASAEYNPGLPDGSRPGVFYVPIINARKFNMTSGMESLFLHEAIPGHHYQISLQQENKDLPKFRQFGGNNAYVEGWALYCESLGKELGLYRNPYQYMGALGDEMLRAVRLVVDVAIHYKGMTRDEAMAYFLENIPTTPEYAESEIERYMVIPSQALGYKIGALKIRELRTKYEQTLGSKFSLAAFHTQLLKDGSLPLSVLETKLDKWAASVQ</sequence>
<dbReference type="Proteomes" id="UP001210231">
    <property type="component" value="Unassembled WGS sequence"/>
</dbReference>
<dbReference type="InterPro" id="IPR010281">
    <property type="entry name" value="DUF885"/>
</dbReference>
<dbReference type="PANTHER" id="PTHR33361:SF16">
    <property type="entry name" value="DUF885 DOMAIN-CONTAINING PROTEIN"/>
    <property type="match status" value="1"/>
</dbReference>
<dbReference type="PROSITE" id="PS51257">
    <property type="entry name" value="PROKAR_LIPOPROTEIN"/>
    <property type="match status" value="1"/>
</dbReference>
<evidence type="ECO:0000313" key="1">
    <source>
        <dbReference type="EMBL" id="MDA3615986.1"/>
    </source>
</evidence>
<organism evidence="1 2">
    <name type="scientific">Polluticaenibacter yanchengensis</name>
    <dbReference type="NCBI Taxonomy" id="3014562"/>
    <lineage>
        <taxon>Bacteria</taxon>
        <taxon>Pseudomonadati</taxon>
        <taxon>Bacteroidota</taxon>
        <taxon>Chitinophagia</taxon>
        <taxon>Chitinophagales</taxon>
        <taxon>Chitinophagaceae</taxon>
        <taxon>Polluticaenibacter</taxon>
    </lineage>
</organism>
<dbReference type="Pfam" id="PF05960">
    <property type="entry name" value="DUF885"/>
    <property type="match status" value="1"/>
</dbReference>
<protein>
    <submittedName>
        <fullName evidence="1">DUF885 domain-containing protein</fullName>
    </submittedName>
</protein>